<proteinExistence type="predicted"/>
<name>A0A4Y2BU76_ARAVE</name>
<dbReference type="AlphaFoldDB" id="A0A4Y2BU76"/>
<keyword evidence="3" id="KW-1185">Reference proteome</keyword>
<evidence type="ECO:0000256" key="1">
    <source>
        <dbReference type="SAM" id="MobiDB-lite"/>
    </source>
</evidence>
<protein>
    <submittedName>
        <fullName evidence="2">Uncharacterized protein</fullName>
    </submittedName>
</protein>
<comment type="caution">
    <text evidence="2">The sequence shown here is derived from an EMBL/GenBank/DDBJ whole genome shotgun (WGS) entry which is preliminary data.</text>
</comment>
<accession>A0A4Y2BU76</accession>
<dbReference type="Proteomes" id="UP000499080">
    <property type="component" value="Unassembled WGS sequence"/>
</dbReference>
<organism evidence="2 3">
    <name type="scientific">Araneus ventricosus</name>
    <name type="common">Orbweaver spider</name>
    <name type="synonym">Epeira ventricosa</name>
    <dbReference type="NCBI Taxonomy" id="182803"/>
    <lineage>
        <taxon>Eukaryota</taxon>
        <taxon>Metazoa</taxon>
        <taxon>Ecdysozoa</taxon>
        <taxon>Arthropoda</taxon>
        <taxon>Chelicerata</taxon>
        <taxon>Arachnida</taxon>
        <taxon>Araneae</taxon>
        <taxon>Araneomorphae</taxon>
        <taxon>Entelegynae</taxon>
        <taxon>Araneoidea</taxon>
        <taxon>Araneidae</taxon>
        <taxon>Araneus</taxon>
    </lineage>
</organism>
<dbReference type="EMBL" id="BGPR01000113">
    <property type="protein sequence ID" value="GBL95638.1"/>
    <property type="molecule type" value="Genomic_DNA"/>
</dbReference>
<reference evidence="2 3" key="1">
    <citation type="journal article" date="2019" name="Sci. Rep.">
        <title>Orb-weaving spider Araneus ventricosus genome elucidates the spidroin gene catalogue.</title>
        <authorList>
            <person name="Kono N."/>
            <person name="Nakamura H."/>
            <person name="Ohtoshi R."/>
            <person name="Moran D.A.P."/>
            <person name="Shinohara A."/>
            <person name="Yoshida Y."/>
            <person name="Fujiwara M."/>
            <person name="Mori M."/>
            <person name="Tomita M."/>
            <person name="Arakawa K."/>
        </authorList>
    </citation>
    <scope>NUCLEOTIDE SEQUENCE [LARGE SCALE GENOMIC DNA]</scope>
</reference>
<gene>
    <name evidence="2" type="ORF">AVEN_24840_1</name>
</gene>
<evidence type="ECO:0000313" key="3">
    <source>
        <dbReference type="Proteomes" id="UP000499080"/>
    </source>
</evidence>
<sequence>MKIVTSVQDQKVLLFREKSAFFFDQFILILVKSTVKLKSGSWNSKWLSRSGPHQDRPWTANNPTGKSHMRLDTERMDMENVVYRMQCVVYEKGDHVERCLCLR</sequence>
<feature type="region of interest" description="Disordered" evidence="1">
    <location>
        <begin position="47"/>
        <end position="71"/>
    </location>
</feature>
<evidence type="ECO:0000313" key="2">
    <source>
        <dbReference type="EMBL" id="GBL95638.1"/>
    </source>
</evidence>